<evidence type="ECO:0000313" key="1">
    <source>
        <dbReference type="EMBL" id="EFZ38348.1"/>
    </source>
</evidence>
<name>E7RLI3_9BACT</name>
<protein>
    <submittedName>
        <fullName evidence="1">Uncharacterized protein</fullName>
    </submittedName>
</protein>
<reference evidence="1" key="1">
    <citation type="submission" date="2011-01" db="EMBL/GenBank/DDBJ databases">
        <authorList>
            <person name="Muzny D."/>
            <person name="Qin X."/>
            <person name="Buhay C."/>
            <person name="Dugan-Rocha S."/>
            <person name="Ding Y."/>
            <person name="Chen G."/>
            <person name="Hawes A."/>
            <person name="Holder M."/>
            <person name="Jhangiani S."/>
            <person name="Johnson A."/>
            <person name="Khan Z."/>
            <person name="Li Z."/>
            <person name="Liu W."/>
            <person name="Liu X."/>
            <person name="Perez L."/>
            <person name="Shen H."/>
            <person name="Wang Q."/>
            <person name="Watt J."/>
            <person name="Xi L."/>
            <person name="Xin Y."/>
            <person name="Zhou J."/>
            <person name="Deng J."/>
            <person name="Jiang H."/>
            <person name="Liu Y."/>
            <person name="Qu J."/>
            <person name="Song X.-Z."/>
            <person name="Zhang L."/>
            <person name="Villasana D."/>
            <person name="Johnson A."/>
            <person name="Liu J."/>
            <person name="Liyanage D."/>
            <person name="Lorensuhewa L."/>
            <person name="Robinson T."/>
            <person name="Song A."/>
            <person name="Song B.-B."/>
            <person name="Dinh H."/>
            <person name="Thornton R."/>
            <person name="Coyle M."/>
            <person name="Francisco L."/>
            <person name="Jackson L."/>
            <person name="Javaid M."/>
            <person name="Korchina V."/>
            <person name="Kovar C."/>
            <person name="Mata R."/>
            <person name="Mathew T."/>
            <person name="Ngo R."/>
            <person name="Nguyen L."/>
            <person name="Nguyen N."/>
            <person name="Okwuonu G."/>
            <person name="Ongeri F."/>
            <person name="Pham C."/>
            <person name="Simmons D."/>
            <person name="Wilczek-Boney K."/>
            <person name="Hale W."/>
            <person name="Jakkamsetti A."/>
            <person name="Pham P."/>
            <person name="Ruth R."/>
            <person name="San Lucas F."/>
            <person name="Warren J."/>
            <person name="Zhang J."/>
            <person name="Zhao Z."/>
            <person name="Zhou C."/>
            <person name="Zhu D."/>
            <person name="Lee S."/>
            <person name="Bess C."/>
            <person name="Blankenburg K."/>
            <person name="Forbes L."/>
            <person name="Fu Q."/>
            <person name="Gubbala S."/>
            <person name="Hirani K."/>
            <person name="Jayaseelan J.C."/>
            <person name="Lara F."/>
            <person name="Munidasa M."/>
            <person name="Palculict T."/>
            <person name="Patil S."/>
            <person name="Pu L.-L."/>
            <person name="Saada N."/>
            <person name="Tang L."/>
            <person name="Weissenberger G."/>
            <person name="Zhu Y."/>
            <person name="Hemphill L."/>
            <person name="Shang Y."/>
            <person name="Youmans B."/>
            <person name="Ayvaz T."/>
            <person name="Ross M."/>
            <person name="Santibanez J."/>
            <person name="Aqrawi P."/>
            <person name="Gross S."/>
            <person name="Joshi V."/>
            <person name="Fowler G."/>
            <person name="Nazareth L."/>
            <person name="Reid J."/>
            <person name="Worley K."/>
            <person name="Petrosino J."/>
            <person name="Highlander S."/>
            <person name="Gibbs R."/>
        </authorList>
    </citation>
    <scope>NUCLEOTIDE SEQUENCE [LARGE SCALE GENOMIC DNA]</scope>
    <source>
        <strain evidence="1">ATCC 33269</strain>
    </source>
</reference>
<dbReference type="EMBL" id="AEPE02000002">
    <property type="protein sequence ID" value="EFZ38348.1"/>
    <property type="molecule type" value="Genomic_DNA"/>
</dbReference>
<sequence length="65" mass="7770">MVFTPTKRGNTVAFPYPFQRERHPAKVYFTASHPEKQYILQLPPYASRLIDKTFKDNILWQMVKK</sequence>
<accession>E7RLI3</accession>
<organism evidence="1 2">
    <name type="scientific">Hoylesella oralis ATCC 33269</name>
    <dbReference type="NCBI Taxonomy" id="873533"/>
    <lineage>
        <taxon>Bacteria</taxon>
        <taxon>Pseudomonadati</taxon>
        <taxon>Bacteroidota</taxon>
        <taxon>Bacteroidia</taxon>
        <taxon>Bacteroidales</taxon>
        <taxon>Prevotellaceae</taxon>
        <taxon>Hoylesella</taxon>
    </lineage>
</organism>
<dbReference type="HOGENOM" id="CLU_2846181_0_0_10"/>
<comment type="caution">
    <text evidence="1">The sequence shown here is derived from an EMBL/GenBank/DDBJ whole genome shotgun (WGS) entry which is preliminary data.</text>
</comment>
<proteinExistence type="predicted"/>
<dbReference type="AlphaFoldDB" id="E7RLI3"/>
<evidence type="ECO:0000313" key="2">
    <source>
        <dbReference type="Proteomes" id="UP000005580"/>
    </source>
</evidence>
<gene>
    <name evidence="1" type="ORF">HMPREF0663_10717</name>
</gene>
<keyword evidence="2" id="KW-1185">Reference proteome</keyword>
<dbReference type="Proteomes" id="UP000005580">
    <property type="component" value="Unassembled WGS sequence"/>
</dbReference>